<proteinExistence type="predicted"/>
<reference evidence="2" key="1">
    <citation type="journal article" date="2020" name="Nature">
        <title>Giant virus diversity and host interactions through global metagenomics.</title>
        <authorList>
            <person name="Schulz F."/>
            <person name="Roux S."/>
            <person name="Paez-Espino D."/>
            <person name="Jungbluth S."/>
            <person name="Walsh D.A."/>
            <person name="Denef V.J."/>
            <person name="McMahon K.D."/>
            <person name="Konstantinidis K.T."/>
            <person name="Eloe-Fadrosh E.A."/>
            <person name="Kyrpides N.C."/>
            <person name="Woyke T."/>
        </authorList>
    </citation>
    <scope>NUCLEOTIDE SEQUENCE</scope>
    <source>
        <strain evidence="2">GVMAG-M-3300023184-86</strain>
    </source>
</reference>
<accession>A0A6C0IF73</accession>
<evidence type="ECO:0000313" key="2">
    <source>
        <dbReference type="EMBL" id="QHT91821.1"/>
    </source>
</evidence>
<keyword evidence="1" id="KW-1133">Transmembrane helix</keyword>
<organism evidence="2">
    <name type="scientific">viral metagenome</name>
    <dbReference type="NCBI Taxonomy" id="1070528"/>
    <lineage>
        <taxon>unclassified sequences</taxon>
        <taxon>metagenomes</taxon>
        <taxon>organismal metagenomes</taxon>
    </lineage>
</organism>
<protein>
    <submittedName>
        <fullName evidence="2">Uncharacterized protein</fullName>
    </submittedName>
</protein>
<keyword evidence="1" id="KW-0812">Transmembrane</keyword>
<name>A0A6C0IF73_9ZZZZ</name>
<dbReference type="PANTHER" id="PTHR40135">
    <property type="entry name" value="MITOCHONDRIAL PHOSPHATE CARRIER PROTEIN"/>
    <property type="match status" value="1"/>
</dbReference>
<dbReference type="AlphaFoldDB" id="A0A6C0IF73"/>
<feature type="transmembrane region" description="Helical" evidence="1">
    <location>
        <begin position="6"/>
        <end position="28"/>
    </location>
</feature>
<keyword evidence="1" id="KW-0472">Membrane</keyword>
<dbReference type="EMBL" id="MN740170">
    <property type="protein sequence ID" value="QHT91821.1"/>
    <property type="molecule type" value="Genomic_DNA"/>
</dbReference>
<dbReference type="PANTHER" id="PTHR40135:SF1">
    <property type="entry name" value="MITOCHONDRIAL PHOSPHATE CARRIER PROTEIN"/>
    <property type="match status" value="1"/>
</dbReference>
<evidence type="ECO:0000256" key="1">
    <source>
        <dbReference type="SAM" id="Phobius"/>
    </source>
</evidence>
<sequence length="50" mass="5900">MFYKKLPLVNFTLATSALIFQTTVIYPLHKDIIKQLTNLEKKIDTYKNKI</sequence>